<evidence type="ECO:0000256" key="1">
    <source>
        <dbReference type="SAM" id="MobiDB-lite"/>
    </source>
</evidence>
<feature type="compositionally biased region" description="Low complexity" evidence="1">
    <location>
        <begin position="179"/>
        <end position="201"/>
    </location>
</feature>
<dbReference type="GO" id="GO:0005829">
    <property type="term" value="C:cytosol"/>
    <property type="evidence" value="ECO:0007669"/>
    <property type="project" value="TreeGrafter"/>
</dbReference>
<feature type="region of interest" description="Disordered" evidence="1">
    <location>
        <begin position="304"/>
        <end position="350"/>
    </location>
</feature>
<dbReference type="EMBL" id="BMAT01005053">
    <property type="protein sequence ID" value="GFR86412.1"/>
    <property type="molecule type" value="Genomic_DNA"/>
</dbReference>
<dbReference type="InterPro" id="IPR001394">
    <property type="entry name" value="Peptidase_C19_UCH"/>
</dbReference>
<feature type="compositionally biased region" description="Low complexity" evidence="1">
    <location>
        <begin position="444"/>
        <end position="468"/>
    </location>
</feature>
<dbReference type="Pfam" id="PF00443">
    <property type="entry name" value="UCH"/>
    <property type="match status" value="1"/>
</dbReference>
<evidence type="ECO:0000259" key="2">
    <source>
        <dbReference type="PROSITE" id="PS50235"/>
    </source>
</evidence>
<dbReference type="PANTHER" id="PTHR24006:SF908">
    <property type="entry name" value="DEUBIQUITINATING APOPTOTIC INHIBITOR, ISOFORM A"/>
    <property type="match status" value="1"/>
</dbReference>
<dbReference type="GO" id="GO:0004843">
    <property type="term" value="F:cysteine-type deubiquitinase activity"/>
    <property type="evidence" value="ECO:0007669"/>
    <property type="project" value="InterPro"/>
</dbReference>
<evidence type="ECO:0000313" key="3">
    <source>
        <dbReference type="EMBL" id="GFR86412.1"/>
    </source>
</evidence>
<dbReference type="SUPFAM" id="SSF54001">
    <property type="entry name" value="Cysteine proteinases"/>
    <property type="match status" value="1"/>
</dbReference>
<dbReference type="PROSITE" id="PS00973">
    <property type="entry name" value="USP_2"/>
    <property type="match status" value="1"/>
</dbReference>
<dbReference type="AlphaFoldDB" id="A0AAV4GL06"/>
<dbReference type="PANTHER" id="PTHR24006">
    <property type="entry name" value="UBIQUITIN CARBOXYL-TERMINAL HYDROLASE"/>
    <property type="match status" value="1"/>
</dbReference>
<feature type="domain" description="USP" evidence="2">
    <location>
        <begin position="75"/>
        <end position="597"/>
    </location>
</feature>
<proteinExistence type="predicted"/>
<reference evidence="3 4" key="1">
    <citation type="journal article" date="2021" name="Elife">
        <title>Chloroplast acquisition without the gene transfer in kleptoplastic sea slugs, Plakobranchus ocellatus.</title>
        <authorList>
            <person name="Maeda T."/>
            <person name="Takahashi S."/>
            <person name="Yoshida T."/>
            <person name="Shimamura S."/>
            <person name="Takaki Y."/>
            <person name="Nagai Y."/>
            <person name="Toyoda A."/>
            <person name="Suzuki Y."/>
            <person name="Arimoto A."/>
            <person name="Ishii H."/>
            <person name="Satoh N."/>
            <person name="Nishiyama T."/>
            <person name="Hasebe M."/>
            <person name="Maruyama T."/>
            <person name="Minagawa J."/>
            <person name="Obokata J."/>
            <person name="Shigenobu S."/>
        </authorList>
    </citation>
    <scope>NUCLEOTIDE SEQUENCE [LARGE SCALE GENOMIC DNA]</scope>
</reference>
<dbReference type="GO" id="GO:0005634">
    <property type="term" value="C:nucleus"/>
    <property type="evidence" value="ECO:0007669"/>
    <property type="project" value="TreeGrafter"/>
</dbReference>
<feature type="compositionally biased region" description="Basic and acidic residues" evidence="1">
    <location>
        <begin position="304"/>
        <end position="317"/>
    </location>
</feature>
<dbReference type="Gene3D" id="3.90.70.10">
    <property type="entry name" value="Cysteine proteinases"/>
    <property type="match status" value="1"/>
</dbReference>
<gene>
    <name evidence="3" type="ORF">ElyMa_002467200</name>
</gene>
<dbReference type="InterPro" id="IPR038765">
    <property type="entry name" value="Papain-like_cys_pep_sf"/>
</dbReference>
<dbReference type="InterPro" id="IPR050164">
    <property type="entry name" value="Peptidase_C19"/>
</dbReference>
<dbReference type="PROSITE" id="PS50235">
    <property type="entry name" value="USP_3"/>
    <property type="match status" value="1"/>
</dbReference>
<keyword evidence="4" id="KW-1185">Reference proteome</keyword>
<feature type="compositionally biased region" description="Low complexity" evidence="1">
    <location>
        <begin position="318"/>
        <end position="327"/>
    </location>
</feature>
<organism evidence="3 4">
    <name type="scientific">Elysia marginata</name>
    <dbReference type="NCBI Taxonomy" id="1093978"/>
    <lineage>
        <taxon>Eukaryota</taxon>
        <taxon>Metazoa</taxon>
        <taxon>Spiralia</taxon>
        <taxon>Lophotrochozoa</taxon>
        <taxon>Mollusca</taxon>
        <taxon>Gastropoda</taxon>
        <taxon>Heterobranchia</taxon>
        <taxon>Euthyneura</taxon>
        <taxon>Panpulmonata</taxon>
        <taxon>Sacoglossa</taxon>
        <taxon>Placobranchoidea</taxon>
        <taxon>Plakobranchidae</taxon>
        <taxon>Elysia</taxon>
    </lineage>
</organism>
<dbReference type="InterPro" id="IPR018200">
    <property type="entry name" value="USP_CS"/>
</dbReference>
<dbReference type="InterPro" id="IPR028889">
    <property type="entry name" value="USP"/>
</dbReference>
<evidence type="ECO:0000313" key="4">
    <source>
        <dbReference type="Proteomes" id="UP000762676"/>
    </source>
</evidence>
<comment type="caution">
    <text evidence="3">The sequence shown here is derived from an EMBL/GenBank/DDBJ whole genome shotgun (WGS) entry which is preliminary data.</text>
</comment>
<feature type="region of interest" description="Disordered" evidence="1">
    <location>
        <begin position="170"/>
        <end position="207"/>
    </location>
</feature>
<name>A0AAV4GL06_9GAST</name>
<feature type="region of interest" description="Disordered" evidence="1">
    <location>
        <begin position="444"/>
        <end position="470"/>
    </location>
</feature>
<accession>A0AAV4GL06</accession>
<protein>
    <submittedName>
        <fullName evidence="3">Ubiquitin carboxyl-terminal hydrolase 38-like</fullName>
    </submittedName>
</protein>
<feature type="region of interest" description="Disordered" evidence="1">
    <location>
        <begin position="636"/>
        <end position="693"/>
    </location>
</feature>
<dbReference type="Proteomes" id="UP000762676">
    <property type="component" value="Unassembled WGS sequence"/>
</dbReference>
<sequence>MQCLMYLHSGFPELYDPVLELIKDCPTLTQDEMKAKLQQSSWLSQVSGSVALETGSSTASYALVTTQKKLEEGKTGLDNLVNTCYMNSILQALYMCDQFRHGILSKVPSSQESVLDKLQHVFALLCQSNRASISPSRLLQASRPPWFLPGQQQDCSEFLKYLLDRLHEDERGQPGVGETGTLMRSLSTSSSGSSVSPGGTLKKSERKAAVTLTSIKMKTDDEISGTGGQGSNCPSLVESTFRGKMKTTLRCLACKAESTRSESFSDIPLAFPNSAGLADGFPQKSLAGGGTQAGLSAEITSVTQEDKAGAADSKESAKSTSTAQASTVIGDKVQPVSSPPTNGPVADGESNCTDSLSLNDLIDYYLKSEQLTGDNKYHCDKCGKLQDGERSITISESPNYLILTLLRFSYNTKLQSRTKIFQDVRYPRTLALPVDKSCRSTLTSSASSSSLSKQHSRTSSSSSGSTHTYNMLSSEHAHNTLHSEKLKQLAERLSQKTEAAVDQQPRELYGLSAVVIHSGTSSECGHYYCYARHSCSGQVDPALLDKTREDEDSVDLLPDKWYNFNDNRVSHANFEGFSNVTKRFSKDTAYVLIYRKLDPVPKAVSPSLEPVLRPELRDFVIKDNETFLKEQELEARVREEQRRRSSSVDSAKFNNWNNKNNDNDDDDNDSYRGPGCNPGMDGGHDTSGSRFVF</sequence>
<keyword evidence="3" id="KW-0378">Hydrolase</keyword>
<dbReference type="GO" id="GO:0016579">
    <property type="term" value="P:protein deubiquitination"/>
    <property type="evidence" value="ECO:0007669"/>
    <property type="project" value="InterPro"/>
</dbReference>